<dbReference type="Ensembl" id="ENSSHAT00000028793.1">
    <property type="protein sequence ID" value="ENSSHAP00000024919.1"/>
    <property type="gene ID" value="ENSSHAG00000021222.1"/>
</dbReference>
<dbReference type="PROSITE" id="PS50805">
    <property type="entry name" value="KRAB"/>
    <property type="match status" value="1"/>
</dbReference>
<dbReference type="Gene3D" id="6.10.140.140">
    <property type="match status" value="1"/>
</dbReference>
<evidence type="ECO:0000313" key="4">
    <source>
        <dbReference type="Proteomes" id="UP000007648"/>
    </source>
</evidence>
<dbReference type="GeneTree" id="ENSGT00940000161437"/>
<organism evidence="3 4">
    <name type="scientific">Sarcophilus harrisii</name>
    <name type="common">Tasmanian devil</name>
    <name type="synonym">Sarcophilus laniarius</name>
    <dbReference type="NCBI Taxonomy" id="9305"/>
    <lineage>
        <taxon>Eukaryota</taxon>
        <taxon>Metazoa</taxon>
        <taxon>Chordata</taxon>
        <taxon>Craniata</taxon>
        <taxon>Vertebrata</taxon>
        <taxon>Euteleostomi</taxon>
        <taxon>Mammalia</taxon>
        <taxon>Metatheria</taxon>
        <taxon>Dasyuromorphia</taxon>
        <taxon>Dasyuridae</taxon>
        <taxon>Sarcophilus</taxon>
    </lineage>
</organism>
<accession>A0A7N4NLR5</accession>
<sequence>MSAFQESVTFQDVAVDFTLEEWGFLGPAQRELYQEVMLENYWNLVCLGLVISKPNMINQLEQGRVPWTIEKEVLSGTCGGEPGKSGRKPVGPQLLSWDRGTPWGDPQ</sequence>
<dbReference type="PANTHER" id="PTHR23232">
    <property type="entry name" value="KRAB DOMAIN C2H2 ZINC FINGER"/>
    <property type="match status" value="1"/>
</dbReference>
<dbReference type="InterPro" id="IPR050169">
    <property type="entry name" value="Krueppel_C2H2_ZnF"/>
</dbReference>
<dbReference type="SUPFAM" id="SSF109640">
    <property type="entry name" value="KRAB domain (Kruppel-associated box)"/>
    <property type="match status" value="1"/>
</dbReference>
<feature type="domain" description="KRAB" evidence="2">
    <location>
        <begin position="8"/>
        <end position="79"/>
    </location>
</feature>
<feature type="region of interest" description="Disordered" evidence="1">
    <location>
        <begin position="76"/>
        <end position="107"/>
    </location>
</feature>
<dbReference type="SMART" id="SM00349">
    <property type="entry name" value="KRAB"/>
    <property type="match status" value="1"/>
</dbReference>
<dbReference type="InParanoid" id="A0A7N4NLR5"/>
<reference evidence="3" key="2">
    <citation type="submission" date="2025-08" db="UniProtKB">
        <authorList>
            <consortium name="Ensembl"/>
        </authorList>
    </citation>
    <scope>IDENTIFICATION</scope>
</reference>
<reference evidence="3" key="3">
    <citation type="submission" date="2025-09" db="UniProtKB">
        <authorList>
            <consortium name="Ensembl"/>
        </authorList>
    </citation>
    <scope>IDENTIFICATION</scope>
</reference>
<dbReference type="CDD" id="cd07765">
    <property type="entry name" value="KRAB_A-box"/>
    <property type="match status" value="1"/>
</dbReference>
<reference evidence="3 4" key="1">
    <citation type="journal article" date="2011" name="Proc. Natl. Acad. Sci. U.S.A.">
        <title>Genetic diversity and population structure of the endangered marsupial Sarcophilus harrisii (Tasmanian devil).</title>
        <authorList>
            <person name="Miller W."/>
            <person name="Hayes V.M."/>
            <person name="Ratan A."/>
            <person name="Petersen D.C."/>
            <person name="Wittekindt N.E."/>
            <person name="Miller J."/>
            <person name="Walenz B."/>
            <person name="Knight J."/>
            <person name="Qi J."/>
            <person name="Zhao F."/>
            <person name="Wang Q."/>
            <person name="Bedoya-Reina O.C."/>
            <person name="Katiyar N."/>
            <person name="Tomsho L.P."/>
            <person name="Kasson L.M."/>
            <person name="Hardie R.A."/>
            <person name="Woodbridge P."/>
            <person name="Tindall E.A."/>
            <person name="Bertelsen M.F."/>
            <person name="Dixon D."/>
            <person name="Pyecroft S."/>
            <person name="Helgen K.M."/>
            <person name="Lesk A.M."/>
            <person name="Pringle T.H."/>
            <person name="Patterson N."/>
            <person name="Zhang Y."/>
            <person name="Kreiss A."/>
            <person name="Woods G.M."/>
            <person name="Jones M.E."/>
            <person name="Schuster S.C."/>
        </authorList>
    </citation>
    <scope>NUCLEOTIDE SEQUENCE [LARGE SCALE GENOMIC DNA]</scope>
</reference>
<proteinExistence type="predicted"/>
<protein>
    <recommendedName>
        <fullName evidence="2">KRAB domain-containing protein</fullName>
    </recommendedName>
</protein>
<dbReference type="Proteomes" id="UP000007648">
    <property type="component" value="Unassembled WGS sequence"/>
</dbReference>
<dbReference type="GO" id="GO:0006355">
    <property type="term" value="P:regulation of DNA-templated transcription"/>
    <property type="evidence" value="ECO:0007669"/>
    <property type="project" value="InterPro"/>
</dbReference>
<name>A0A7N4NLR5_SARHA</name>
<evidence type="ECO:0000256" key="1">
    <source>
        <dbReference type="SAM" id="MobiDB-lite"/>
    </source>
</evidence>
<evidence type="ECO:0000259" key="2">
    <source>
        <dbReference type="PROSITE" id="PS50805"/>
    </source>
</evidence>
<dbReference type="Pfam" id="PF01352">
    <property type="entry name" value="KRAB"/>
    <property type="match status" value="1"/>
</dbReference>
<dbReference type="AlphaFoldDB" id="A0A7N4NLR5"/>
<dbReference type="InterPro" id="IPR036051">
    <property type="entry name" value="KRAB_dom_sf"/>
</dbReference>
<keyword evidence="4" id="KW-1185">Reference proteome</keyword>
<dbReference type="PANTHER" id="PTHR23232:SF117">
    <property type="entry name" value="KRAB DOMAIN-CONTAINING PROTEIN"/>
    <property type="match status" value="1"/>
</dbReference>
<dbReference type="InterPro" id="IPR001909">
    <property type="entry name" value="KRAB"/>
</dbReference>
<evidence type="ECO:0000313" key="3">
    <source>
        <dbReference type="Ensembl" id="ENSSHAP00000024919.1"/>
    </source>
</evidence>